<gene>
    <name evidence="1" type="ORF">AVEN_77112_1</name>
</gene>
<dbReference type="AlphaFoldDB" id="A0A4Y2QL11"/>
<dbReference type="Proteomes" id="UP000499080">
    <property type="component" value="Unassembled WGS sequence"/>
</dbReference>
<sequence length="142" mass="15989">MNDKRNNRLKKLLGALGYSPFRPLDKTSLLITANVCGKLKQSNLISESIHTSTKFLFLAGPALASAWPNWKQFLIIGGLASLNDGKWHLKHNLVWVPKMCVLEREKGKNFFSREILFRLLLCRGAMTHITPGKNGDTTLPRC</sequence>
<proteinExistence type="predicted"/>
<reference evidence="1 2" key="1">
    <citation type="journal article" date="2019" name="Sci. Rep.">
        <title>Orb-weaving spider Araneus ventricosus genome elucidates the spidroin gene catalogue.</title>
        <authorList>
            <person name="Kono N."/>
            <person name="Nakamura H."/>
            <person name="Ohtoshi R."/>
            <person name="Moran D.A.P."/>
            <person name="Shinohara A."/>
            <person name="Yoshida Y."/>
            <person name="Fujiwara M."/>
            <person name="Mori M."/>
            <person name="Tomita M."/>
            <person name="Arakawa K."/>
        </authorList>
    </citation>
    <scope>NUCLEOTIDE SEQUENCE [LARGE SCALE GENOMIC DNA]</scope>
</reference>
<organism evidence="1 2">
    <name type="scientific">Araneus ventricosus</name>
    <name type="common">Orbweaver spider</name>
    <name type="synonym">Epeira ventricosa</name>
    <dbReference type="NCBI Taxonomy" id="182803"/>
    <lineage>
        <taxon>Eukaryota</taxon>
        <taxon>Metazoa</taxon>
        <taxon>Ecdysozoa</taxon>
        <taxon>Arthropoda</taxon>
        <taxon>Chelicerata</taxon>
        <taxon>Arachnida</taxon>
        <taxon>Araneae</taxon>
        <taxon>Araneomorphae</taxon>
        <taxon>Entelegynae</taxon>
        <taxon>Araneoidea</taxon>
        <taxon>Araneidae</taxon>
        <taxon>Araneus</taxon>
    </lineage>
</organism>
<dbReference type="EMBL" id="BGPR01014165">
    <property type="protein sequence ID" value="GBN64012.1"/>
    <property type="molecule type" value="Genomic_DNA"/>
</dbReference>
<accession>A0A4Y2QL11</accession>
<protein>
    <submittedName>
        <fullName evidence="1">Uncharacterized protein</fullName>
    </submittedName>
</protein>
<name>A0A4Y2QL11_ARAVE</name>
<evidence type="ECO:0000313" key="2">
    <source>
        <dbReference type="Proteomes" id="UP000499080"/>
    </source>
</evidence>
<keyword evidence="2" id="KW-1185">Reference proteome</keyword>
<comment type="caution">
    <text evidence="1">The sequence shown here is derived from an EMBL/GenBank/DDBJ whole genome shotgun (WGS) entry which is preliminary data.</text>
</comment>
<evidence type="ECO:0000313" key="1">
    <source>
        <dbReference type="EMBL" id="GBN64012.1"/>
    </source>
</evidence>